<dbReference type="STRING" id="32473.ENSXCOP00000027334"/>
<dbReference type="PANTHER" id="PTHR15454:SF69">
    <property type="entry name" value="SERINE_THREONINE-PROTEIN KINASE 11-INTERACTING PROTEIN"/>
    <property type="match status" value="1"/>
</dbReference>
<evidence type="ECO:0000313" key="7">
    <source>
        <dbReference type="Ensembl" id="ENSXCOP00000027334.1"/>
    </source>
</evidence>
<feature type="region of interest" description="Disordered" evidence="5">
    <location>
        <begin position="266"/>
        <end position="289"/>
    </location>
</feature>
<feature type="compositionally biased region" description="Basic residues" evidence="5">
    <location>
        <begin position="302"/>
        <end position="311"/>
    </location>
</feature>
<dbReference type="Pfam" id="PF25357">
    <property type="entry name" value="PH_S11IP"/>
    <property type="match status" value="1"/>
</dbReference>
<keyword evidence="2" id="KW-0963">Cytoplasm</keyword>
<dbReference type="SUPFAM" id="SSF52075">
    <property type="entry name" value="Outer arm dynein light chain 1"/>
    <property type="match status" value="1"/>
</dbReference>
<keyword evidence="4" id="KW-0677">Repeat</keyword>
<dbReference type="InterPro" id="IPR032675">
    <property type="entry name" value="LRR_dom_sf"/>
</dbReference>
<dbReference type="GO" id="GO:0008104">
    <property type="term" value="P:intracellular protein localization"/>
    <property type="evidence" value="ECO:0007669"/>
    <property type="project" value="TreeGrafter"/>
</dbReference>
<reference evidence="7" key="2">
    <citation type="submission" date="2025-09" db="UniProtKB">
        <authorList>
            <consortium name="Ensembl"/>
        </authorList>
    </citation>
    <scope>IDENTIFICATION</scope>
</reference>
<keyword evidence="8" id="KW-1185">Reference proteome</keyword>
<feature type="region of interest" description="Disordered" evidence="5">
    <location>
        <begin position="367"/>
        <end position="449"/>
    </location>
</feature>
<dbReference type="PROSITE" id="PS51450">
    <property type="entry name" value="LRR"/>
    <property type="match status" value="1"/>
</dbReference>
<accession>A0A3B5MSF2</accession>
<comment type="subcellular location">
    <subcellularLocation>
        <location evidence="1">Cytoplasm</location>
    </subcellularLocation>
</comment>
<feature type="compositionally biased region" description="Polar residues" evidence="5">
    <location>
        <begin position="418"/>
        <end position="447"/>
    </location>
</feature>
<evidence type="ECO:0000259" key="6">
    <source>
        <dbReference type="Pfam" id="PF25357"/>
    </source>
</evidence>
<evidence type="ECO:0000256" key="3">
    <source>
        <dbReference type="ARBA" id="ARBA00022614"/>
    </source>
</evidence>
<protein>
    <submittedName>
        <fullName evidence="7">Serine/threonine kinase 11 interacting protein</fullName>
    </submittedName>
</protein>
<evidence type="ECO:0000256" key="5">
    <source>
        <dbReference type="SAM" id="MobiDB-lite"/>
    </source>
</evidence>
<feature type="region of interest" description="Disordered" evidence="5">
    <location>
        <begin position="697"/>
        <end position="757"/>
    </location>
</feature>
<dbReference type="InterPro" id="IPR001611">
    <property type="entry name" value="Leu-rich_rpt"/>
</dbReference>
<dbReference type="GO" id="GO:0005737">
    <property type="term" value="C:cytoplasm"/>
    <property type="evidence" value="ECO:0007669"/>
    <property type="project" value="UniProtKB-SubCell"/>
</dbReference>
<name>A0A3B5MSF2_9TELE</name>
<dbReference type="GeneTree" id="ENSGT00940000158471"/>
<feature type="region of interest" description="Disordered" evidence="5">
    <location>
        <begin position="302"/>
        <end position="328"/>
    </location>
</feature>
<dbReference type="PANTHER" id="PTHR15454">
    <property type="entry name" value="NISCHARIN RELATED"/>
    <property type="match status" value="1"/>
</dbReference>
<dbReference type="AlphaFoldDB" id="A0A3B5MSF2"/>
<evidence type="ECO:0000256" key="1">
    <source>
        <dbReference type="ARBA" id="ARBA00004496"/>
    </source>
</evidence>
<feature type="compositionally biased region" description="Polar residues" evidence="5">
    <location>
        <begin position="368"/>
        <end position="389"/>
    </location>
</feature>
<keyword evidence="3" id="KW-0433">Leucine-rich repeat</keyword>
<dbReference type="Proteomes" id="UP000261380">
    <property type="component" value="Unplaced"/>
</dbReference>
<organism evidence="7 8">
    <name type="scientific">Xiphophorus couchianus</name>
    <name type="common">Monterrey platyfish</name>
    <dbReference type="NCBI Taxonomy" id="32473"/>
    <lineage>
        <taxon>Eukaryota</taxon>
        <taxon>Metazoa</taxon>
        <taxon>Chordata</taxon>
        <taxon>Craniata</taxon>
        <taxon>Vertebrata</taxon>
        <taxon>Euteleostomi</taxon>
        <taxon>Actinopterygii</taxon>
        <taxon>Neopterygii</taxon>
        <taxon>Teleostei</taxon>
        <taxon>Neoteleostei</taxon>
        <taxon>Acanthomorphata</taxon>
        <taxon>Ovalentaria</taxon>
        <taxon>Atherinomorphae</taxon>
        <taxon>Cyprinodontiformes</taxon>
        <taxon>Poeciliidae</taxon>
        <taxon>Poeciliinae</taxon>
        <taxon>Xiphophorus</taxon>
    </lineage>
</organism>
<sequence>MCIIPKVFVCCQATDACAEQKTLFSCCFFSLADVDHCEVSAMKPHCYVSANKSERSTPQLCVFAFSQELLSLCGGDLSSALTWLELHTLNFSYNSIVCLDQSLSLLNVLKSLDLSHNKIQECGEFLKPLSELEHLNLGYNCLQRAPTLGPSARAKLHTLILRNNELETINGVEQLSSLQHLDLAYNLLLEHAQLAPLSLLHGLTSLNLEGNPLYFQKSHRTCTVPHLSPKAASLRVRLQCVYEQRFSVLQVLPKAGQLIIQVQTSVAPTSDPPECSNQEPSSGAGDLSDSLTAAEVGMSRFRKKNKVKVRRASISEPSDTDHKPRPFSSAQDIILPHQQEIERMSSFRDQLGEDWLRYQHHLDGGAPTTISSPYIPQTLTNGVGTSITPSHPGPAVEVPEVLPPPPLLSPEPNDPETDSTLQWLSPSGQQTDSTLESSPDSQRSARVSSGVDLCRPLLVGILPTGEEADGEDQEGKRMEVFLRVKHGVLVEVDPQRGVEMSRLELDSLARVQTTQAIWTPQPFPAVELHFDYIAKSKRRRSYVLLDDDPHQAAQVLSDILSAVLEENQRRDSKSGPASSRLQCLRCRSEFSSHLAAGEEEDGGSGVGVMLRDGAVCVCPECGSDHVVQVAHQAAPCSSTPISGSPRLGHELQPLDFFPQSGGSAEQVLLSNTLLSCSSSCSDLAFCFCSLMKCSGSAAASSCSPPPPRRSRASSRPRVPPFSSATPWTAPTARERRSWQEATTTPSAALRPRKPGLLPNLLLHPSQRVSNDFTF</sequence>
<feature type="compositionally biased region" description="Low complexity" evidence="5">
    <location>
        <begin position="715"/>
        <end position="724"/>
    </location>
</feature>
<dbReference type="Ensembl" id="ENSXCOT00000027667.1">
    <property type="protein sequence ID" value="ENSXCOP00000027334.1"/>
    <property type="gene ID" value="ENSXCOG00000020412.1"/>
</dbReference>
<evidence type="ECO:0000256" key="4">
    <source>
        <dbReference type="ARBA" id="ARBA00022737"/>
    </source>
</evidence>
<feature type="domain" description="Serine/threonine-protein kinase 11-interacting protein PH" evidence="6">
    <location>
        <begin position="449"/>
        <end position="567"/>
    </location>
</feature>
<proteinExistence type="predicted"/>
<dbReference type="Gene3D" id="3.80.10.10">
    <property type="entry name" value="Ribonuclease Inhibitor"/>
    <property type="match status" value="1"/>
</dbReference>
<dbReference type="InterPro" id="IPR057292">
    <property type="entry name" value="PH_S11IP"/>
</dbReference>
<reference evidence="7" key="1">
    <citation type="submission" date="2025-08" db="UniProtKB">
        <authorList>
            <consortium name="Ensembl"/>
        </authorList>
    </citation>
    <scope>IDENTIFICATION</scope>
</reference>
<evidence type="ECO:0000256" key="2">
    <source>
        <dbReference type="ARBA" id="ARBA00022490"/>
    </source>
</evidence>
<evidence type="ECO:0000313" key="8">
    <source>
        <dbReference type="Proteomes" id="UP000261380"/>
    </source>
</evidence>
<dbReference type="FunFam" id="3.80.10.10:FF:000192">
    <property type="entry name" value="Serine/threonine-protein kinase 11-interacting protein-like Protein"/>
    <property type="match status" value="1"/>
</dbReference>